<reference evidence="1 2" key="1">
    <citation type="submission" date="2016-03" db="EMBL/GenBank/DDBJ databases">
        <title>Comparative genomics of Rickettsiella.</title>
        <authorList>
            <person name="Chandler C."/>
            <person name="Wang Y."/>
        </authorList>
    </citation>
    <scope>NUCLEOTIDE SEQUENCE [LARGE SCALE GENOMIC DNA]</scope>
    <source>
        <strain evidence="1 2">RCFS May 2013</strain>
    </source>
</reference>
<name>A0A1J8NNC4_9COXI</name>
<dbReference type="AlphaFoldDB" id="A0A1J8NNC4"/>
<evidence type="ECO:0000313" key="1">
    <source>
        <dbReference type="EMBL" id="OIZ95510.1"/>
    </source>
</evidence>
<proteinExistence type="predicted"/>
<accession>A0A1J8NNC4</accession>
<keyword evidence="2" id="KW-1185">Reference proteome</keyword>
<sequence length="96" mass="11216">MVTTKAPLKKNLENLESTSLFSRGFVAFIDFRLNSTGRVLQKHGFHLFSKRIPIARGKIQSVLKEKIDSEIIKKLKKTKFVSYTYSEKFAEDYQYH</sequence>
<dbReference type="STRING" id="1225476.A1D18_02060"/>
<protein>
    <submittedName>
        <fullName evidence="1">Uncharacterized protein</fullName>
    </submittedName>
</protein>
<dbReference type="Proteomes" id="UP000183924">
    <property type="component" value="Unassembled WGS sequence"/>
</dbReference>
<gene>
    <name evidence="1" type="ORF">A1D18_02060</name>
</gene>
<dbReference type="EMBL" id="LUKY01000031">
    <property type="protein sequence ID" value="OIZ95510.1"/>
    <property type="molecule type" value="Genomic_DNA"/>
</dbReference>
<dbReference type="RefSeq" id="WP_071662169.1">
    <property type="nucleotide sequence ID" value="NZ_LUKY01000031.1"/>
</dbReference>
<organism evidence="1 2">
    <name type="scientific">Candidatus Rickettsiella isopodorum</name>
    <dbReference type="NCBI Taxonomy" id="1225476"/>
    <lineage>
        <taxon>Bacteria</taxon>
        <taxon>Pseudomonadati</taxon>
        <taxon>Pseudomonadota</taxon>
        <taxon>Gammaproteobacteria</taxon>
        <taxon>Legionellales</taxon>
        <taxon>Coxiellaceae</taxon>
        <taxon>Rickettsiella</taxon>
    </lineage>
</organism>
<comment type="caution">
    <text evidence="1">The sequence shown here is derived from an EMBL/GenBank/DDBJ whole genome shotgun (WGS) entry which is preliminary data.</text>
</comment>
<evidence type="ECO:0000313" key="2">
    <source>
        <dbReference type="Proteomes" id="UP000183924"/>
    </source>
</evidence>